<protein>
    <submittedName>
        <fullName evidence="2">Topoisomerase 6 subunit b</fullName>
    </submittedName>
</protein>
<dbReference type="EMBL" id="AZIL01000936">
    <property type="protein sequence ID" value="EWM25348.1"/>
    <property type="molecule type" value="Genomic_DNA"/>
</dbReference>
<feature type="compositionally biased region" description="Polar residues" evidence="1">
    <location>
        <begin position="663"/>
        <end position="677"/>
    </location>
</feature>
<keyword evidence="3" id="KW-1185">Reference proteome</keyword>
<proteinExistence type="predicted"/>
<dbReference type="Gene3D" id="3.40.50.150">
    <property type="entry name" value="Vaccinia Virus protein VP39"/>
    <property type="match status" value="1"/>
</dbReference>
<accession>W7TPA7</accession>
<dbReference type="OrthoDB" id="200996at2759"/>
<evidence type="ECO:0000313" key="3">
    <source>
        <dbReference type="Proteomes" id="UP000019335"/>
    </source>
</evidence>
<keyword evidence="2" id="KW-0413">Isomerase</keyword>
<dbReference type="InterPro" id="IPR029063">
    <property type="entry name" value="SAM-dependent_MTases_sf"/>
</dbReference>
<sequence length="742" mass="81410">MDPSVVVSNSIRSSMGSTAWSVSSWLSSFNNGGRGHDPAVSPSRTPPRGVGKGRAPPCRPHHSHHLPSKCCERGGCGKRSNGCKYSSPSRPRPGPKLLCRYGMGCTHVSDPVHAEQFWHPPVPGEPVCMTLEDRNGGYAAEAKGGENLFSESSFAVTRSYPCHECGLCFRDLSVLRLHLQRKTAWSNQSLVGCRVSCLVDHREWQEGLVVEYREAAGKHRIVFEHVGESRWLSMLRTAFFIIRRPAAPPPCRSQRSSSSSLAPFDPFLPHSAGSVPESKDVDARERQKDRSAPSLALAQSERVGHWTYVEEISLGYARAQAIMHRAYGNRIQETGHKTRGHLCVTETDRVLAQDAQSSLLYGELLPRGINKALGDMRLRGSEAEVVFELGMGIGKVAMQVFLQLTGQTVTEIETEGAWGEGLEDGDPRRGGRLRRVYGVELSSARFFIAEAAAHRLCREYPRDFGIQAWERGQRIVVEKMGSGAVLEMEVGNLLAVRGLDRADIVLLETDLGAGVHPELCALLRSMKSGARAFTYLDLRSIWGAEGGVEGEVEAGTFPFRQLEINRSVSDRYATSWSVNRGHHFYLWMKVLESGSDVLMVPEGHPEPSEWVPDAWAGAGRERGRGRGRTVGPRGVTIDGQGQHGRVMPSSRSHSQDRRHHASDTVSQDGPLSHSPTFPRNRPLASSPPAFSPCRFPAQEMPRKEAPLRRNQGKGGGGSAHKSVFVTWGKAVRRLVGRGGGGQ</sequence>
<gene>
    <name evidence="2" type="primary">TOP6B</name>
    <name evidence="2" type="ORF">Naga_100005g117</name>
</gene>
<dbReference type="Proteomes" id="UP000019335">
    <property type="component" value="Chromosome 11"/>
</dbReference>
<feature type="region of interest" description="Disordered" evidence="1">
    <location>
        <begin position="604"/>
        <end position="723"/>
    </location>
</feature>
<reference evidence="2 3" key="1">
    <citation type="journal article" date="2014" name="Mol. Plant">
        <title>Chromosome Scale Genome Assembly and Transcriptome Profiling of Nannochloropsis gaditana in Nitrogen Depletion.</title>
        <authorList>
            <person name="Corteggiani Carpinelli E."/>
            <person name="Telatin A."/>
            <person name="Vitulo N."/>
            <person name="Forcato C."/>
            <person name="D'Angelo M."/>
            <person name="Schiavon R."/>
            <person name="Vezzi A."/>
            <person name="Giacometti G.M."/>
            <person name="Morosinotto T."/>
            <person name="Valle G."/>
        </authorList>
    </citation>
    <scope>NUCLEOTIDE SEQUENCE [LARGE SCALE GENOMIC DNA]</scope>
    <source>
        <strain evidence="2 3">B-31</strain>
    </source>
</reference>
<comment type="caution">
    <text evidence="2">The sequence shown here is derived from an EMBL/GenBank/DDBJ whole genome shotgun (WGS) entry which is preliminary data.</text>
</comment>
<evidence type="ECO:0000313" key="2">
    <source>
        <dbReference type="EMBL" id="EWM25348.1"/>
    </source>
</evidence>
<name>W7TPA7_9STRA</name>
<feature type="region of interest" description="Disordered" evidence="1">
    <location>
        <begin position="33"/>
        <end position="66"/>
    </location>
</feature>
<dbReference type="GO" id="GO:0016853">
    <property type="term" value="F:isomerase activity"/>
    <property type="evidence" value="ECO:0007669"/>
    <property type="project" value="UniProtKB-KW"/>
</dbReference>
<feature type="compositionally biased region" description="Basic and acidic residues" evidence="1">
    <location>
        <begin position="277"/>
        <end position="291"/>
    </location>
</feature>
<organism evidence="2 3">
    <name type="scientific">Nannochloropsis gaditana</name>
    <dbReference type="NCBI Taxonomy" id="72520"/>
    <lineage>
        <taxon>Eukaryota</taxon>
        <taxon>Sar</taxon>
        <taxon>Stramenopiles</taxon>
        <taxon>Ochrophyta</taxon>
        <taxon>Eustigmatophyceae</taxon>
        <taxon>Eustigmatales</taxon>
        <taxon>Monodopsidaceae</taxon>
        <taxon>Nannochloropsis</taxon>
    </lineage>
</organism>
<feature type="region of interest" description="Disordered" evidence="1">
    <location>
        <begin position="269"/>
        <end position="296"/>
    </location>
</feature>
<evidence type="ECO:0000256" key="1">
    <source>
        <dbReference type="SAM" id="MobiDB-lite"/>
    </source>
</evidence>
<dbReference type="AlphaFoldDB" id="W7TPA7"/>